<comment type="caution">
    <text evidence="1">The sequence shown here is derived from an EMBL/GenBank/DDBJ whole genome shotgun (WGS) entry which is preliminary data.</text>
</comment>
<dbReference type="AlphaFoldDB" id="A0AAD7ZV95"/>
<feature type="non-terminal residue" evidence="1">
    <location>
        <position position="106"/>
    </location>
</feature>
<dbReference type="EMBL" id="JASPKZ010006452">
    <property type="protein sequence ID" value="KAJ9587331.1"/>
    <property type="molecule type" value="Genomic_DNA"/>
</dbReference>
<dbReference type="Proteomes" id="UP001233999">
    <property type="component" value="Unassembled WGS sequence"/>
</dbReference>
<feature type="non-terminal residue" evidence="1">
    <location>
        <position position="1"/>
    </location>
</feature>
<keyword evidence="2" id="KW-1185">Reference proteome</keyword>
<evidence type="ECO:0000313" key="2">
    <source>
        <dbReference type="Proteomes" id="UP001233999"/>
    </source>
</evidence>
<evidence type="ECO:0000313" key="1">
    <source>
        <dbReference type="EMBL" id="KAJ9587331.1"/>
    </source>
</evidence>
<accession>A0AAD7ZV95</accession>
<protein>
    <submittedName>
        <fullName evidence="1">Uncharacterized protein</fullName>
    </submittedName>
</protein>
<sequence length="106" mass="12067">DIKEMERSNGLRCTVTEFVGSYNLALWLESMNALDRKSRSLLRKLYPNMFLRTQKSVHAIIIVEIPKLPAEMSDLKDFDLVFDENNESGFITDNSGSPVIGNLFPN</sequence>
<name>A0AAD7ZV95_DIPPU</name>
<organism evidence="1 2">
    <name type="scientific">Diploptera punctata</name>
    <name type="common">Pacific beetle cockroach</name>
    <dbReference type="NCBI Taxonomy" id="6984"/>
    <lineage>
        <taxon>Eukaryota</taxon>
        <taxon>Metazoa</taxon>
        <taxon>Ecdysozoa</taxon>
        <taxon>Arthropoda</taxon>
        <taxon>Hexapoda</taxon>
        <taxon>Insecta</taxon>
        <taxon>Pterygota</taxon>
        <taxon>Neoptera</taxon>
        <taxon>Polyneoptera</taxon>
        <taxon>Dictyoptera</taxon>
        <taxon>Blattodea</taxon>
        <taxon>Blaberoidea</taxon>
        <taxon>Blaberidae</taxon>
        <taxon>Diplopterinae</taxon>
        <taxon>Diploptera</taxon>
    </lineage>
</organism>
<proteinExistence type="predicted"/>
<reference evidence="1" key="2">
    <citation type="submission" date="2023-05" db="EMBL/GenBank/DDBJ databases">
        <authorList>
            <person name="Fouks B."/>
        </authorList>
    </citation>
    <scope>NUCLEOTIDE SEQUENCE</scope>
    <source>
        <strain evidence="1">Stay&amp;Tobe</strain>
        <tissue evidence="1">Testes</tissue>
    </source>
</reference>
<reference evidence="1" key="1">
    <citation type="journal article" date="2023" name="IScience">
        <title>Live-bearing cockroach genome reveals convergent evolutionary mechanisms linked to viviparity in insects and beyond.</title>
        <authorList>
            <person name="Fouks B."/>
            <person name="Harrison M.C."/>
            <person name="Mikhailova A.A."/>
            <person name="Marchal E."/>
            <person name="English S."/>
            <person name="Carruthers M."/>
            <person name="Jennings E.C."/>
            <person name="Chiamaka E.L."/>
            <person name="Frigard R.A."/>
            <person name="Pippel M."/>
            <person name="Attardo G.M."/>
            <person name="Benoit J.B."/>
            <person name="Bornberg-Bauer E."/>
            <person name="Tobe S.S."/>
        </authorList>
    </citation>
    <scope>NUCLEOTIDE SEQUENCE</scope>
    <source>
        <strain evidence="1">Stay&amp;Tobe</strain>
    </source>
</reference>
<gene>
    <name evidence="1" type="ORF">L9F63_019158</name>
</gene>